<feature type="domain" description="SGNH hydrolase-type esterase" evidence="1">
    <location>
        <begin position="70"/>
        <end position="142"/>
    </location>
</feature>
<dbReference type="AlphaFoldDB" id="A0A2S8D7F7"/>
<dbReference type="SUPFAM" id="SSF52266">
    <property type="entry name" value="SGNH hydrolase"/>
    <property type="match status" value="1"/>
</dbReference>
<accession>A0A2S8D7F7</accession>
<dbReference type="InterPro" id="IPR008265">
    <property type="entry name" value="Lipase_GDSL_AS"/>
</dbReference>
<gene>
    <name evidence="2" type="ORF">C5K18_21605</name>
</gene>
<dbReference type="InterPro" id="IPR013830">
    <property type="entry name" value="SGNH_hydro"/>
</dbReference>
<dbReference type="EMBL" id="PUGT01000442">
    <property type="protein sequence ID" value="PQN01325.1"/>
    <property type="molecule type" value="Genomic_DNA"/>
</dbReference>
<dbReference type="GO" id="GO:0006629">
    <property type="term" value="P:lipid metabolic process"/>
    <property type="evidence" value="ECO:0007669"/>
    <property type="project" value="InterPro"/>
</dbReference>
<dbReference type="RefSeq" id="WP_024259772.1">
    <property type="nucleotide sequence ID" value="NZ_CP026840.1"/>
</dbReference>
<evidence type="ECO:0000313" key="2">
    <source>
        <dbReference type="EMBL" id="PQN01325.1"/>
    </source>
</evidence>
<reference evidence="2 3" key="1">
    <citation type="submission" date="2018-02" db="EMBL/GenBank/DDBJ databases">
        <title>Distribution and characterization of Shiga toxin converting temperate phage carried by Shigella flexneri in Hispaniola.</title>
        <authorList>
            <person name="Fogolari M."/>
            <person name="Mavian C."/>
            <person name="Angeletti S."/>
            <person name="Salemi M."/>
            <person name="Lampel K.A."/>
            <person name="Maurelli A.T."/>
        </authorList>
    </citation>
    <scope>NUCLEOTIDE SEQUENCE [LARGE SCALE GENOMIC DNA]</scope>
    <source>
        <strain evidence="2 3">BS979</strain>
    </source>
</reference>
<comment type="caution">
    <text evidence="2">The sequence shown here is derived from an EMBL/GenBank/DDBJ whole genome shotgun (WGS) entry which is preliminary data.</text>
</comment>
<dbReference type="Gene3D" id="3.40.50.1110">
    <property type="entry name" value="SGNH hydrolase"/>
    <property type="match status" value="1"/>
</dbReference>
<evidence type="ECO:0000313" key="3">
    <source>
        <dbReference type="Proteomes" id="UP000238186"/>
    </source>
</evidence>
<name>A0A2S8D7F7_SHIDY</name>
<dbReference type="GO" id="GO:0016298">
    <property type="term" value="F:lipase activity"/>
    <property type="evidence" value="ECO:0007669"/>
    <property type="project" value="InterPro"/>
</dbReference>
<dbReference type="PROSITE" id="PS01098">
    <property type="entry name" value="LIPASE_GDSL_SER"/>
    <property type="match status" value="1"/>
</dbReference>
<dbReference type="InterPro" id="IPR036514">
    <property type="entry name" value="SGNH_hydro_sf"/>
</dbReference>
<sequence>MRKIYLILTIIISVFTGIYIGASQTLPYNLKYSLKEYFLSGKNNSPIGHAYWSKRDLTYLKQRKVDIIMLGDSITETGRWSDFFPSVSIANYGIAGDTSQGIKNRLEPIINAKPKKVFIMIGTNDLTNHESVQKILDNYRNIK</sequence>
<protein>
    <recommendedName>
        <fullName evidence="1">SGNH hydrolase-type esterase domain-containing protein</fullName>
    </recommendedName>
</protein>
<evidence type="ECO:0000259" key="1">
    <source>
        <dbReference type="Pfam" id="PF13472"/>
    </source>
</evidence>
<proteinExistence type="predicted"/>
<organism evidence="2 3">
    <name type="scientific">Shigella dysenteriae</name>
    <dbReference type="NCBI Taxonomy" id="622"/>
    <lineage>
        <taxon>Bacteria</taxon>
        <taxon>Pseudomonadati</taxon>
        <taxon>Pseudomonadota</taxon>
        <taxon>Gammaproteobacteria</taxon>
        <taxon>Enterobacterales</taxon>
        <taxon>Enterobacteriaceae</taxon>
        <taxon>Shigella</taxon>
    </lineage>
</organism>
<dbReference type="Pfam" id="PF13472">
    <property type="entry name" value="Lipase_GDSL_2"/>
    <property type="match status" value="1"/>
</dbReference>
<dbReference type="Proteomes" id="UP000238186">
    <property type="component" value="Unassembled WGS sequence"/>
</dbReference>